<dbReference type="AlphaFoldDB" id="A0A1J5SJY1"/>
<proteinExistence type="predicted"/>
<reference evidence="1" key="1">
    <citation type="submission" date="2016-10" db="EMBL/GenBank/DDBJ databases">
        <title>Sequence of Gallionella enrichment culture.</title>
        <authorList>
            <person name="Poehlein A."/>
            <person name="Muehling M."/>
            <person name="Daniel R."/>
        </authorList>
    </citation>
    <scope>NUCLEOTIDE SEQUENCE</scope>
</reference>
<organism evidence="1">
    <name type="scientific">mine drainage metagenome</name>
    <dbReference type="NCBI Taxonomy" id="410659"/>
    <lineage>
        <taxon>unclassified sequences</taxon>
        <taxon>metagenomes</taxon>
        <taxon>ecological metagenomes</taxon>
    </lineage>
</organism>
<evidence type="ECO:0000313" key="1">
    <source>
        <dbReference type="EMBL" id="OIR08243.1"/>
    </source>
</evidence>
<sequence length="253" mass="27424">MNIRRQSYLAAVALVLLLAGIVAYRYTYKNRPMARSRTVGLQVPQRGQTVGDISVSSSVFSSRAVSKHGDGAQVMERPGHSQESDDLLLAIRGHSELGLTKEEVRGLLKVYVAVSVERSCYEASIASVKVVNPNECIISVPAYPEEGQELEKKLYQGFTSVVGKNRIGLLKEALGPTLYARNYGFGAVEQQIVVTLAEGEPVRFTFAHSAGELKVPYDGAYLTVKYGGQRSTLSVFDLGGYSGYINLLPKGGS</sequence>
<comment type="caution">
    <text evidence="1">The sequence shown here is derived from an EMBL/GenBank/DDBJ whole genome shotgun (WGS) entry which is preliminary data.</text>
</comment>
<dbReference type="EMBL" id="MLJW01000033">
    <property type="protein sequence ID" value="OIR08243.1"/>
    <property type="molecule type" value="Genomic_DNA"/>
</dbReference>
<protein>
    <submittedName>
        <fullName evidence="1">Uncharacterized protein</fullName>
    </submittedName>
</protein>
<gene>
    <name evidence="1" type="ORF">GALL_97470</name>
</gene>
<name>A0A1J5SJY1_9ZZZZ</name>
<accession>A0A1J5SJY1</accession>